<dbReference type="PANTHER" id="PTHR31464">
    <property type="entry name" value="PROTEIN CBG01266"/>
    <property type="match status" value="1"/>
</dbReference>
<organism evidence="2 3">
    <name type="scientific">Caenorhabditis remanei</name>
    <name type="common">Caenorhabditis vulgaris</name>
    <dbReference type="NCBI Taxonomy" id="31234"/>
    <lineage>
        <taxon>Eukaryota</taxon>
        <taxon>Metazoa</taxon>
        <taxon>Ecdysozoa</taxon>
        <taxon>Nematoda</taxon>
        <taxon>Chromadorea</taxon>
        <taxon>Rhabditida</taxon>
        <taxon>Rhabditina</taxon>
        <taxon>Rhabditomorpha</taxon>
        <taxon>Rhabditoidea</taxon>
        <taxon>Rhabditidae</taxon>
        <taxon>Peloderinae</taxon>
        <taxon>Caenorhabditis</taxon>
    </lineage>
</organism>
<dbReference type="EMBL" id="WUAV01000001">
    <property type="protein sequence ID" value="KAF1771503.1"/>
    <property type="molecule type" value="Genomic_DNA"/>
</dbReference>
<dbReference type="RefSeq" id="XP_003093328.2">
    <property type="nucleotide sequence ID" value="XM_003093280.2"/>
</dbReference>
<accession>A0A6A5HY22</accession>
<evidence type="ECO:0000256" key="1">
    <source>
        <dbReference type="SAM" id="SignalP"/>
    </source>
</evidence>
<comment type="caution">
    <text evidence="2">The sequence shown here is derived from an EMBL/GenBank/DDBJ whole genome shotgun (WGS) entry which is preliminary data.</text>
</comment>
<dbReference type="KEGG" id="crq:GCK72_003330"/>
<proteinExistence type="predicted"/>
<reference evidence="2 3" key="1">
    <citation type="submission" date="2019-12" db="EMBL/GenBank/DDBJ databases">
        <title>Chromosome-level assembly of the Caenorhabditis remanei genome.</title>
        <authorList>
            <person name="Teterina A.A."/>
            <person name="Willis J.H."/>
            <person name="Phillips P.C."/>
        </authorList>
    </citation>
    <scope>NUCLEOTIDE SEQUENCE [LARGE SCALE GENOMIC DNA]</scope>
    <source>
        <strain evidence="2 3">PX506</strain>
        <tissue evidence="2">Whole organism</tissue>
    </source>
</reference>
<dbReference type="Proteomes" id="UP000483820">
    <property type="component" value="Chromosome I"/>
</dbReference>
<dbReference type="InterPro" id="IPR007767">
    <property type="entry name" value="DUF684"/>
</dbReference>
<feature type="chain" id="PRO_5025498199" evidence="1">
    <location>
        <begin position="28"/>
        <end position="386"/>
    </location>
</feature>
<sequence length="386" mass="44997">MFTFSKMSPHLAAFVGLGLFVKNLIVATDNNPNDPVLAELGNLKRDLKTLAEKIGQQFDDLKAFQVSLKFFENFTSTTSVLYRAMTDVTESNNREASERVFKRLYDRNHPFDLTRTMMQMIGNDETNPLKIGMKADPLETKKTFSKWKDLFGSIITQLWLIECFAIGMNEPIDTYELEKIEEENSVLEHWIENWKQDYLNNAHFWPDKIRQFVGQIQDENVEKSNQENVELIKAGLEKILTDDLFYVMVFNEKLVHSVVANPNEQHINSSNRGGCNVLVHRSKRGREASHEEMHQFRADIEGYAREMESWSKNSHFVSWEQVRTWAMRMRNCAFMVVMQHDYYVAVESTGRDIHEMGAGWWLMGNYNMGNMFQSYDVPFLMLAGFE</sequence>
<dbReference type="GeneID" id="9822642"/>
<feature type="signal peptide" evidence="1">
    <location>
        <begin position="1"/>
        <end position="27"/>
    </location>
</feature>
<dbReference type="CTD" id="9822642"/>
<dbReference type="AlphaFoldDB" id="A0A6A5HY22"/>
<evidence type="ECO:0000313" key="3">
    <source>
        <dbReference type="Proteomes" id="UP000483820"/>
    </source>
</evidence>
<gene>
    <name evidence="2" type="ORF">GCK72_003330</name>
</gene>
<protein>
    <submittedName>
        <fullName evidence="2">Uncharacterized protein</fullName>
    </submittedName>
</protein>
<keyword evidence="1" id="KW-0732">Signal</keyword>
<dbReference type="Pfam" id="PF05075">
    <property type="entry name" value="DUF684"/>
    <property type="match status" value="1"/>
</dbReference>
<name>A0A6A5HY22_CAERE</name>
<evidence type="ECO:0000313" key="2">
    <source>
        <dbReference type="EMBL" id="KAF1771503.1"/>
    </source>
</evidence>
<dbReference type="PANTHER" id="PTHR31464:SF3">
    <property type="entry name" value="AAA DOMAIN-CONTAINING PROTEIN-RELATED"/>
    <property type="match status" value="1"/>
</dbReference>